<dbReference type="RefSeq" id="WP_070954456.1">
    <property type="nucleotide sequence ID" value="NZ_CP015208.1"/>
</dbReference>
<evidence type="ECO:0000256" key="3">
    <source>
        <dbReference type="ARBA" id="ARBA00022692"/>
    </source>
</evidence>
<dbReference type="CDD" id="cd07731">
    <property type="entry name" value="ComA-like_MBL-fold"/>
    <property type="match status" value="1"/>
</dbReference>
<dbReference type="EMBL" id="CP015208">
    <property type="protein sequence ID" value="AOY55947.1"/>
    <property type="molecule type" value="Genomic_DNA"/>
</dbReference>
<dbReference type="Gene3D" id="3.60.15.10">
    <property type="entry name" value="Ribonuclease Z/Hydroxyacylglutathione hydrolase-like"/>
    <property type="match status" value="1"/>
</dbReference>
<gene>
    <name evidence="8" type="ORF">A4Z71_02910</name>
</gene>
<dbReference type="InterPro" id="IPR052159">
    <property type="entry name" value="Competence_DNA_uptake"/>
</dbReference>
<dbReference type="AlphaFoldDB" id="A0A1D9DYS9"/>
<feature type="transmembrane region" description="Helical" evidence="6">
    <location>
        <begin position="186"/>
        <end position="203"/>
    </location>
</feature>
<accession>A0A1D9DYS9</accession>
<dbReference type="InterPro" id="IPR035681">
    <property type="entry name" value="ComA-like_MBL"/>
</dbReference>
<feature type="transmembrane region" description="Helical" evidence="6">
    <location>
        <begin position="333"/>
        <end position="352"/>
    </location>
</feature>
<sequence length="638" mass="67932">MSALAGSGHNLGHTAAVRSTGRFWLFLAAFALAISVALAKLLLKLPTDQLSYWFQNLQFSVGPIENLRSAFANLDFGVTAGAKALVGGLAFGADSELDPLAVAHMKIAGLSHLTAVSGTNCAIVGAAVWLLTKQMVPSIRWQLATVAAALVGYLLLVGFEPSVLRATAMALVVVLARMSGRPNSTLGALTFAVSGLLLVNQSFATDIGFALSALATFGILLVAPKIHDRFSKKLPNWLSLLISASVSAQLLTLPIIYSLQGSIPIYSLLANLIVEPMVVLVTVLGLLTLIFATVLPPLAAIVGWFASIPAFLILAVAQLVASFPAASFAWQGPFALASLCALAVYLVAFAIPNYRRVKFFFAIAAALLAATLGTSAALAPKPWQQITNDWQLVQCDVGQGDALLVRSSSETMIIDAGNDWGKLKLCLDQASVSRIDHLVLTHFDLDHMGAVDDLISYLPVEMIYVSAWPDKRWAATNLNRIAELNNIPVQSASAGSKIDFKNTQTTVLSPIGNQGEDSNDGSLVILITLPTLELLALADSGERAQMRLSEDLNFNDRSRPLIVKVAHHGSADQFFELYEELRPDIALISVGKNNSYGHPTDRTLGQLVQSAKQILRTDELGSIALSSSNSKLNISATG</sequence>
<dbReference type="Pfam" id="PF00753">
    <property type="entry name" value="Lactamase_B"/>
    <property type="match status" value="1"/>
</dbReference>
<feature type="transmembrane region" description="Helical" evidence="6">
    <location>
        <begin position="23"/>
        <end position="43"/>
    </location>
</feature>
<evidence type="ECO:0000256" key="2">
    <source>
        <dbReference type="ARBA" id="ARBA00022475"/>
    </source>
</evidence>
<keyword evidence="9" id="KW-1185">Reference proteome</keyword>
<dbReference type="InterPro" id="IPR004477">
    <property type="entry name" value="ComEC_N"/>
</dbReference>
<feature type="transmembrane region" description="Helical" evidence="6">
    <location>
        <begin position="265"/>
        <end position="291"/>
    </location>
</feature>
<dbReference type="PANTHER" id="PTHR30619">
    <property type="entry name" value="DNA INTERNALIZATION/COMPETENCE PROTEIN COMEC/REC2"/>
    <property type="match status" value="1"/>
</dbReference>
<name>A0A1D9DYS9_9MICO</name>
<dbReference type="NCBIfam" id="TIGR00360">
    <property type="entry name" value="ComEC_N-term"/>
    <property type="match status" value="1"/>
</dbReference>
<reference evidence="8 9" key="1">
    <citation type="journal article" date="2016" name="Biochim. Biophys. Acta">
        <title>Photochemical characterization of actinorhodopsin and its functional existence in the natural host.</title>
        <authorList>
            <person name="Nakamura S."/>
            <person name="Kikukawa T."/>
            <person name="Tamogami J."/>
            <person name="Kamiya M."/>
            <person name="Aizawa T."/>
            <person name="Hahn M.W."/>
            <person name="Ihara K."/>
            <person name="Kamo N."/>
            <person name="Demura M."/>
        </authorList>
    </citation>
    <scope>NUCLEOTIDE SEQUENCE [LARGE SCALE GENOMIC DNA]</scope>
    <source>
        <strain evidence="8 9">MWH-Dar1</strain>
    </source>
</reference>
<evidence type="ECO:0000256" key="1">
    <source>
        <dbReference type="ARBA" id="ARBA00004651"/>
    </source>
</evidence>
<feature type="transmembrane region" description="Helical" evidence="6">
    <location>
        <begin position="107"/>
        <end position="132"/>
    </location>
</feature>
<dbReference type="InterPro" id="IPR036866">
    <property type="entry name" value="RibonucZ/Hydroxyglut_hydro"/>
</dbReference>
<feature type="transmembrane region" description="Helical" evidence="6">
    <location>
        <begin position="238"/>
        <end position="259"/>
    </location>
</feature>
<keyword evidence="4 6" id="KW-1133">Transmembrane helix</keyword>
<dbReference type="SUPFAM" id="SSF56281">
    <property type="entry name" value="Metallo-hydrolase/oxidoreductase"/>
    <property type="match status" value="1"/>
</dbReference>
<evidence type="ECO:0000313" key="8">
    <source>
        <dbReference type="EMBL" id="AOY55947.1"/>
    </source>
</evidence>
<dbReference type="Proteomes" id="UP000243784">
    <property type="component" value="Chromosome"/>
</dbReference>
<feature type="transmembrane region" description="Helical" evidence="6">
    <location>
        <begin position="298"/>
        <end position="321"/>
    </location>
</feature>
<feature type="transmembrane region" description="Helical" evidence="6">
    <location>
        <begin position="209"/>
        <end position="226"/>
    </location>
</feature>
<feature type="transmembrane region" description="Helical" evidence="6">
    <location>
        <begin position="359"/>
        <end position="379"/>
    </location>
</feature>
<dbReference type="STRING" id="535712.A4Z71_02910"/>
<dbReference type="PANTHER" id="PTHR30619:SF1">
    <property type="entry name" value="RECOMBINATION PROTEIN 2"/>
    <property type="match status" value="1"/>
</dbReference>
<dbReference type="SMART" id="SM00849">
    <property type="entry name" value="Lactamase_B"/>
    <property type="match status" value="1"/>
</dbReference>
<evidence type="ECO:0000259" key="7">
    <source>
        <dbReference type="SMART" id="SM00849"/>
    </source>
</evidence>
<proteinExistence type="predicted"/>
<feature type="transmembrane region" description="Helical" evidence="6">
    <location>
        <begin position="139"/>
        <end position="156"/>
    </location>
</feature>
<evidence type="ECO:0000256" key="6">
    <source>
        <dbReference type="SAM" id="Phobius"/>
    </source>
</evidence>
<keyword evidence="3 6" id="KW-0812">Transmembrane</keyword>
<feature type="domain" description="Metallo-beta-lactamase" evidence="7">
    <location>
        <begin position="399"/>
        <end position="592"/>
    </location>
</feature>
<dbReference type="OrthoDB" id="7177610at2"/>
<comment type="subcellular location">
    <subcellularLocation>
        <location evidence="1">Cell membrane</location>
        <topology evidence="1">Multi-pass membrane protein</topology>
    </subcellularLocation>
</comment>
<evidence type="ECO:0000256" key="5">
    <source>
        <dbReference type="ARBA" id="ARBA00023136"/>
    </source>
</evidence>
<evidence type="ECO:0000256" key="4">
    <source>
        <dbReference type="ARBA" id="ARBA00022989"/>
    </source>
</evidence>
<dbReference type="InterPro" id="IPR001279">
    <property type="entry name" value="Metallo-B-lactamas"/>
</dbReference>
<keyword evidence="5 6" id="KW-0472">Membrane</keyword>
<keyword evidence="2" id="KW-1003">Cell membrane</keyword>
<organism evidence="8 9">
    <name type="scientific">Candidatus Rhodoluna planktonica</name>
    <dbReference type="NCBI Taxonomy" id="535712"/>
    <lineage>
        <taxon>Bacteria</taxon>
        <taxon>Bacillati</taxon>
        <taxon>Actinomycetota</taxon>
        <taxon>Actinomycetes</taxon>
        <taxon>Micrococcales</taxon>
        <taxon>Microbacteriaceae</taxon>
        <taxon>Luna cluster</taxon>
        <taxon>Luna-1 subcluster</taxon>
        <taxon>Rhodoluna</taxon>
    </lineage>
</organism>
<dbReference type="GO" id="GO:0005886">
    <property type="term" value="C:plasma membrane"/>
    <property type="evidence" value="ECO:0007669"/>
    <property type="project" value="UniProtKB-SubCell"/>
</dbReference>
<dbReference type="KEGG" id="rpla:A4Z71_02910"/>
<evidence type="ECO:0000313" key="9">
    <source>
        <dbReference type="Proteomes" id="UP000243784"/>
    </source>
</evidence>
<protein>
    <recommendedName>
        <fullName evidence="7">Metallo-beta-lactamase domain-containing protein</fullName>
    </recommendedName>
</protein>
<dbReference type="Pfam" id="PF03772">
    <property type="entry name" value="Competence"/>
    <property type="match status" value="1"/>
</dbReference>